<dbReference type="SMR" id="A0A6B9V8M5"/>
<feature type="compositionally biased region" description="Basic and acidic residues" evidence="3">
    <location>
        <begin position="240"/>
        <end position="251"/>
    </location>
</feature>
<evidence type="ECO:0000256" key="3">
    <source>
        <dbReference type="SAM" id="MobiDB-lite"/>
    </source>
</evidence>
<accession>A0A6B9V8M5</accession>
<evidence type="ECO:0000256" key="2">
    <source>
        <dbReference type="ARBA" id="ARBA00022552"/>
    </source>
</evidence>
<keyword evidence="2" id="KW-0698">rRNA processing</keyword>
<protein>
    <recommendedName>
        <fullName evidence="6">Pre-rRNA-processing protein TSR2 homolog</fullName>
    </recommendedName>
</protein>
<dbReference type="PANTHER" id="PTHR21250">
    <property type="entry name" value="PRE-RRNA-PROCESSING PROTEIN TSR2 HOMOLOG"/>
    <property type="match status" value="1"/>
</dbReference>
<dbReference type="Pfam" id="PF10273">
    <property type="entry name" value="WGG"/>
    <property type="match status" value="1"/>
</dbReference>
<dbReference type="AlphaFoldDB" id="A0A6B9V8M5"/>
<feature type="compositionally biased region" description="Basic residues" evidence="3">
    <location>
        <begin position="261"/>
        <end position="270"/>
    </location>
</feature>
<comment type="similarity">
    <text evidence="1">Belongs to the TSR2 family.</text>
</comment>
<reference evidence="4 5" key="1">
    <citation type="submission" date="2020-01" db="EMBL/GenBank/DDBJ databases">
        <title>Genome sequence of Arachis hypogaea, cultivar Shitouqi.</title>
        <authorList>
            <person name="Zhuang W."/>
            <person name="Chen H."/>
            <person name="Varshney R."/>
            <person name="Wang D."/>
            <person name="Ming R."/>
        </authorList>
    </citation>
    <scope>NUCLEOTIDE SEQUENCE [LARGE SCALE GENOMIC DNA]</scope>
    <source>
        <tissue evidence="4">Young leaf</tissue>
    </source>
</reference>
<evidence type="ECO:0008006" key="6">
    <source>
        <dbReference type="Google" id="ProtNLM"/>
    </source>
</evidence>
<organism evidence="4 5">
    <name type="scientific">Arachis hypogaea</name>
    <name type="common">Peanut</name>
    <dbReference type="NCBI Taxonomy" id="3818"/>
    <lineage>
        <taxon>Eukaryota</taxon>
        <taxon>Viridiplantae</taxon>
        <taxon>Streptophyta</taxon>
        <taxon>Embryophyta</taxon>
        <taxon>Tracheophyta</taxon>
        <taxon>Spermatophyta</taxon>
        <taxon>Magnoliopsida</taxon>
        <taxon>eudicotyledons</taxon>
        <taxon>Gunneridae</taxon>
        <taxon>Pentapetalae</taxon>
        <taxon>rosids</taxon>
        <taxon>fabids</taxon>
        <taxon>Fabales</taxon>
        <taxon>Fabaceae</taxon>
        <taxon>Papilionoideae</taxon>
        <taxon>50 kb inversion clade</taxon>
        <taxon>dalbergioids sensu lato</taxon>
        <taxon>Dalbergieae</taxon>
        <taxon>Pterocarpus clade</taxon>
        <taxon>Arachis</taxon>
    </lineage>
</organism>
<feature type="compositionally biased region" description="Acidic residues" evidence="3">
    <location>
        <begin position="194"/>
        <end position="205"/>
    </location>
</feature>
<sequence length="270" mass="30353">MSLLASLPRLCPPSLVLCCPLHDDALPFLEQAVRRLPSLSCSWLLSLEKSRYGFDPFVCRVPSRKKRRRMEGAKRLQGNSLSLFSEGIGFVLLRWSTLRDAVENQWGGPDSRLKADNLATDILSWFTQSREPLDIDDLEVKLDDGMFSLNVAKNLMDMHEECLEGNFVTIERYRQAIVNQAAHPRAVPQIVNDKDDDEDEEDDDVQGGQNGESSARQATSSNMDVDIPKSESNMSSGNMRIDDEPLKKDAGEAEDGWVVVSKKKNKVRKN</sequence>
<dbReference type="EMBL" id="CP031001">
    <property type="protein sequence ID" value="QHN77395.1"/>
    <property type="molecule type" value="Genomic_DNA"/>
</dbReference>
<feature type="compositionally biased region" description="Polar residues" evidence="3">
    <location>
        <begin position="211"/>
        <end position="223"/>
    </location>
</feature>
<proteinExistence type="inferred from homology"/>
<evidence type="ECO:0000256" key="1">
    <source>
        <dbReference type="ARBA" id="ARBA00006524"/>
    </source>
</evidence>
<gene>
    <name evidence="4" type="ORF">DS421_19g652340</name>
</gene>
<evidence type="ECO:0000313" key="5">
    <source>
        <dbReference type="Proteomes" id="UP000464620"/>
    </source>
</evidence>
<feature type="region of interest" description="Disordered" evidence="3">
    <location>
        <begin position="184"/>
        <end position="270"/>
    </location>
</feature>
<dbReference type="Proteomes" id="UP000464620">
    <property type="component" value="Chromosome B09"/>
</dbReference>
<dbReference type="InterPro" id="IPR019398">
    <property type="entry name" value="Pre-rRNA_process_TSR2"/>
</dbReference>
<evidence type="ECO:0000313" key="4">
    <source>
        <dbReference type="EMBL" id="QHN77395.1"/>
    </source>
</evidence>
<dbReference type="GO" id="GO:0006364">
    <property type="term" value="P:rRNA processing"/>
    <property type="evidence" value="ECO:0007669"/>
    <property type="project" value="UniProtKB-KW"/>
</dbReference>
<name>A0A6B9V8M5_ARAHY</name>
<dbReference type="Gramene" id="arahy.Tifrunner.gnm2.ann2.Ah19g230400.1">
    <property type="protein sequence ID" value="arahy.Tifrunner.gnm2.ann2.Ah19g230400.1-CDS"/>
    <property type="gene ID" value="arahy.Tifrunner.gnm2.ann2.Ah19g230400"/>
</dbReference>